<sequence length="227" mass="26383">MFGRISVFADKNEVDTKENERLSNSNEMIPFEGFGHVLGSQIRIMNSLEDYCFMRTLENADLWGLLRDMATNKNDCVYVKLNIPGDTKQKMYVHKHIISSIDITVDTNDVNVVRTVSCEEIEKTLQSSFMYAKLDDLLDYCEAEDFYRWYFANELTLYGFSEDYSEVITLKMLTSLFRYPKEGVHISFKELPKVLKLLKYYKDKGVSEGTIAYAILPEILQQVYLDS</sequence>
<evidence type="ECO:0000313" key="2">
    <source>
        <dbReference type="Proteomes" id="UP000054874"/>
    </source>
</evidence>
<organism evidence="1 2">
    <name type="scientific">Acetivibrio ethanolgignens</name>
    <dbReference type="NCBI Taxonomy" id="290052"/>
    <lineage>
        <taxon>Bacteria</taxon>
        <taxon>Bacillati</taxon>
        <taxon>Bacillota</taxon>
        <taxon>Clostridia</taxon>
        <taxon>Eubacteriales</taxon>
        <taxon>Oscillospiraceae</taxon>
        <taxon>Acetivibrio</taxon>
    </lineage>
</organism>
<proteinExistence type="predicted"/>
<evidence type="ECO:0000313" key="1">
    <source>
        <dbReference type="EMBL" id="KSV58754.1"/>
    </source>
</evidence>
<dbReference type="RefSeq" id="WP_058353024.1">
    <property type="nucleotide sequence ID" value="NZ_CABMMD010000162.1"/>
</dbReference>
<accession>A0A0V8QDX5</accession>
<dbReference type="AlphaFoldDB" id="A0A0V8QDX5"/>
<dbReference type="STRING" id="290052.ASU35_11870"/>
<dbReference type="EMBL" id="LNAM01000162">
    <property type="protein sequence ID" value="KSV58754.1"/>
    <property type="molecule type" value="Genomic_DNA"/>
</dbReference>
<protein>
    <submittedName>
        <fullName evidence="1">Uncharacterized protein</fullName>
    </submittedName>
</protein>
<dbReference type="Proteomes" id="UP000054874">
    <property type="component" value="Unassembled WGS sequence"/>
</dbReference>
<keyword evidence="2" id="KW-1185">Reference proteome</keyword>
<reference evidence="1 2" key="1">
    <citation type="submission" date="2015-11" db="EMBL/GenBank/DDBJ databases">
        <title>Butyribacter intestini gen. nov., sp. nov., a butyric acid-producing bacterium of the family Lachnospiraceae isolated from the human faeces.</title>
        <authorList>
            <person name="Zou Y."/>
            <person name="Xue W."/>
            <person name="Luo G."/>
            <person name="Lv M."/>
        </authorList>
    </citation>
    <scope>NUCLEOTIDE SEQUENCE [LARGE SCALE GENOMIC DNA]</scope>
    <source>
        <strain evidence="1 2">ACET-33324</strain>
    </source>
</reference>
<gene>
    <name evidence="1" type="ORF">ASU35_11870</name>
</gene>
<comment type="caution">
    <text evidence="1">The sequence shown here is derived from an EMBL/GenBank/DDBJ whole genome shotgun (WGS) entry which is preliminary data.</text>
</comment>
<name>A0A0V8QDX5_9FIRM</name>